<keyword evidence="3" id="KW-1185">Reference proteome</keyword>
<comment type="caution">
    <text evidence="2">The sequence shown here is derived from an EMBL/GenBank/DDBJ whole genome shotgun (WGS) entry which is preliminary data.</text>
</comment>
<protein>
    <submittedName>
        <fullName evidence="2">Uncharacterized protein</fullName>
    </submittedName>
</protein>
<sequence length="358" mass="41442">MQDSNTSSKVFDGGTTSRNIKMQEPYAGEDFKDITSEELSKFRTLTTCWRCLPESPCIEQPKSDSISVYKMLERLIVHTPADRGRLRKYLGDFTQTPEGLPFRNLYTQHLELLRWPTSHSCSTEPNDSLEKLAVVGKDGRQYHYLMPAFYRLLSWLLANGREFAVLIRTYGREGPHITEAVEAFLKGKHPTEKPPSSTNLPIDPIVWRLKREEAEPNFSLYTDATDSQDSAITQPRRIYQTWSSWSGLVTVVDDFVYWQSHHYSHSAAKPVWFDPDDRNAHHILFDDNIRFEDDGTNGIDLLHLNGSISQRITQTEAINWEGIYFVQANLLKIIRDPEYFIKNVVLCEERLHVIQEKE</sequence>
<dbReference type="EMBL" id="JTDF01005668">
    <property type="protein sequence ID" value="KAF8566062.1"/>
    <property type="molecule type" value="Genomic_DNA"/>
</dbReference>
<accession>A0A8T0DF65</accession>
<feature type="compositionally biased region" description="Polar residues" evidence="1">
    <location>
        <begin position="1"/>
        <end position="20"/>
    </location>
</feature>
<dbReference type="PANTHER" id="PTHR36960:SF1">
    <property type="entry name" value="SI:DKEY-32E6.3"/>
    <property type="match status" value="1"/>
</dbReference>
<evidence type="ECO:0000256" key="1">
    <source>
        <dbReference type="SAM" id="MobiDB-lite"/>
    </source>
</evidence>
<dbReference type="AlphaFoldDB" id="A0A8T0DF65"/>
<dbReference type="Proteomes" id="UP000699462">
    <property type="component" value="Unassembled WGS sequence"/>
</dbReference>
<organism evidence="2 3">
    <name type="scientific">Paragonimus westermani</name>
    <dbReference type="NCBI Taxonomy" id="34504"/>
    <lineage>
        <taxon>Eukaryota</taxon>
        <taxon>Metazoa</taxon>
        <taxon>Spiralia</taxon>
        <taxon>Lophotrochozoa</taxon>
        <taxon>Platyhelminthes</taxon>
        <taxon>Trematoda</taxon>
        <taxon>Digenea</taxon>
        <taxon>Plagiorchiida</taxon>
        <taxon>Troglotremata</taxon>
        <taxon>Troglotrematidae</taxon>
        <taxon>Paragonimus</taxon>
    </lineage>
</organism>
<feature type="region of interest" description="Disordered" evidence="1">
    <location>
        <begin position="1"/>
        <end position="21"/>
    </location>
</feature>
<name>A0A8T0DF65_9TREM</name>
<dbReference type="OrthoDB" id="417678at2759"/>
<reference evidence="2 3" key="1">
    <citation type="submission" date="2019-07" db="EMBL/GenBank/DDBJ databases">
        <title>Annotation for the trematode Paragonimus westermani.</title>
        <authorList>
            <person name="Choi Y.-J."/>
        </authorList>
    </citation>
    <scope>NUCLEOTIDE SEQUENCE [LARGE SCALE GENOMIC DNA]</scope>
    <source>
        <strain evidence="2">180907_Pwestermani</strain>
    </source>
</reference>
<gene>
    <name evidence="2" type="ORF">P879_08278</name>
</gene>
<evidence type="ECO:0000313" key="2">
    <source>
        <dbReference type="EMBL" id="KAF8566062.1"/>
    </source>
</evidence>
<dbReference type="PANTHER" id="PTHR36960">
    <property type="entry name" value="SI:DKEY-32E6.3"/>
    <property type="match status" value="1"/>
</dbReference>
<evidence type="ECO:0000313" key="3">
    <source>
        <dbReference type="Proteomes" id="UP000699462"/>
    </source>
</evidence>
<proteinExistence type="predicted"/>